<organism evidence="1">
    <name type="scientific">Sipha flava</name>
    <name type="common">yellow sugarcane aphid</name>
    <dbReference type="NCBI Taxonomy" id="143950"/>
    <lineage>
        <taxon>Eukaryota</taxon>
        <taxon>Metazoa</taxon>
        <taxon>Ecdysozoa</taxon>
        <taxon>Arthropoda</taxon>
        <taxon>Hexapoda</taxon>
        <taxon>Insecta</taxon>
        <taxon>Pterygota</taxon>
        <taxon>Neoptera</taxon>
        <taxon>Paraneoptera</taxon>
        <taxon>Hemiptera</taxon>
        <taxon>Sternorrhyncha</taxon>
        <taxon>Aphidomorpha</taxon>
        <taxon>Aphidoidea</taxon>
        <taxon>Aphididae</taxon>
        <taxon>Sipha</taxon>
    </lineage>
</organism>
<evidence type="ECO:0000313" key="1">
    <source>
        <dbReference type="EMBL" id="MBY77914.1"/>
    </source>
</evidence>
<proteinExistence type="predicted"/>
<dbReference type="AlphaFoldDB" id="A0A2S2QJK3"/>
<dbReference type="EMBL" id="GGMS01008711">
    <property type="protein sequence ID" value="MBY77914.1"/>
    <property type="molecule type" value="Transcribed_RNA"/>
</dbReference>
<gene>
    <name evidence="1" type="ORF">g.13748</name>
</gene>
<accession>A0A2S2QJK3</accession>
<protein>
    <submittedName>
        <fullName evidence="1">Uncharacterized protein</fullName>
    </submittedName>
</protein>
<sequence length="123" mass="15081">MWLYRRMLKISWTDRISNQRVLEKMGKQKELLNTIKTRKLEYIEHIMSKLNQRYNVLQLILQEKIEGKRSVGRRRISWMKNLRDWYNITSIELFRASLDRNDIANIISNIRNGEELIEEEEER</sequence>
<reference evidence="1" key="1">
    <citation type="submission" date="2018-04" db="EMBL/GenBank/DDBJ databases">
        <title>Transcriptome assembly of Sipha flava.</title>
        <authorList>
            <person name="Scully E.D."/>
            <person name="Geib S.M."/>
            <person name="Palmer N.A."/>
            <person name="Koch K."/>
            <person name="Bradshaw J."/>
            <person name="Heng-Moss T."/>
            <person name="Sarath G."/>
        </authorList>
    </citation>
    <scope>NUCLEOTIDE SEQUENCE</scope>
</reference>
<name>A0A2S2QJK3_9HEMI</name>